<dbReference type="InParanoid" id="T1FBT8"/>
<evidence type="ECO:0000313" key="2">
    <source>
        <dbReference type="EnsemblMetazoa" id="HelroP177513"/>
    </source>
</evidence>
<organism evidence="2 3">
    <name type="scientific">Helobdella robusta</name>
    <name type="common">Californian leech</name>
    <dbReference type="NCBI Taxonomy" id="6412"/>
    <lineage>
        <taxon>Eukaryota</taxon>
        <taxon>Metazoa</taxon>
        <taxon>Spiralia</taxon>
        <taxon>Lophotrochozoa</taxon>
        <taxon>Annelida</taxon>
        <taxon>Clitellata</taxon>
        <taxon>Hirudinea</taxon>
        <taxon>Rhynchobdellida</taxon>
        <taxon>Glossiphoniidae</taxon>
        <taxon>Helobdella</taxon>
    </lineage>
</organism>
<gene>
    <name evidence="2" type="primary">20206287</name>
    <name evidence="1" type="ORF">HELRODRAFT_177513</name>
</gene>
<keyword evidence="3" id="KW-1185">Reference proteome</keyword>
<evidence type="ECO:0000313" key="1">
    <source>
        <dbReference type="EMBL" id="ESN97871.1"/>
    </source>
</evidence>
<dbReference type="HOGENOM" id="CLU_1919327_0_0_1"/>
<dbReference type="EMBL" id="AMQM01006083">
    <property type="status" value="NOT_ANNOTATED_CDS"/>
    <property type="molecule type" value="Genomic_DNA"/>
</dbReference>
<dbReference type="EnsemblMetazoa" id="HelroT177513">
    <property type="protein sequence ID" value="HelroP177513"/>
    <property type="gene ID" value="HelroG177513"/>
</dbReference>
<name>T1FBT8_HELRO</name>
<dbReference type="EMBL" id="KB097269">
    <property type="protein sequence ID" value="ESN97871.1"/>
    <property type="molecule type" value="Genomic_DNA"/>
</dbReference>
<dbReference type="KEGG" id="hro:HELRODRAFT_177513"/>
<dbReference type="GeneID" id="20206287"/>
<dbReference type="OrthoDB" id="6223661at2759"/>
<proteinExistence type="predicted"/>
<sequence length="132" mass="15501">MAETLRRLERTEMQMWRRIVGVSLMNGLSNEDLGIEELKSGITKLTWEEVFSKDMRALGQKPKLTQNREEWKRRLNVLISALNFVSDGEIVREVGRVFQKKGPKKAKADLAKECLTRVKKKREQEDDRRRKS</sequence>
<dbReference type="EMBL" id="AMQM01006084">
    <property type="status" value="NOT_ANNOTATED_CDS"/>
    <property type="molecule type" value="Genomic_DNA"/>
</dbReference>
<reference evidence="1 3" key="2">
    <citation type="journal article" date="2013" name="Nature">
        <title>Insights into bilaterian evolution from three spiralian genomes.</title>
        <authorList>
            <person name="Simakov O."/>
            <person name="Marletaz F."/>
            <person name="Cho S.J."/>
            <person name="Edsinger-Gonzales E."/>
            <person name="Havlak P."/>
            <person name="Hellsten U."/>
            <person name="Kuo D.H."/>
            <person name="Larsson T."/>
            <person name="Lv J."/>
            <person name="Arendt D."/>
            <person name="Savage R."/>
            <person name="Osoegawa K."/>
            <person name="de Jong P."/>
            <person name="Grimwood J."/>
            <person name="Chapman J.A."/>
            <person name="Shapiro H."/>
            <person name="Aerts A."/>
            <person name="Otillar R.P."/>
            <person name="Terry A.Y."/>
            <person name="Boore J.L."/>
            <person name="Grigoriev I.V."/>
            <person name="Lindberg D.R."/>
            <person name="Seaver E.C."/>
            <person name="Weisblat D.A."/>
            <person name="Putnam N.H."/>
            <person name="Rokhsar D.S."/>
        </authorList>
    </citation>
    <scope>NUCLEOTIDE SEQUENCE</scope>
</reference>
<accession>T1FBT8</accession>
<dbReference type="PANTHER" id="PTHR10725:SF74">
    <property type="entry name" value="ERAP1-LIKE C-TERMINAL DOMAIN-CONTAINING PROTEIN"/>
    <property type="match status" value="1"/>
</dbReference>
<protein>
    <submittedName>
        <fullName evidence="1 2">Uncharacterized protein</fullName>
    </submittedName>
</protein>
<dbReference type="AlphaFoldDB" id="T1FBT8"/>
<dbReference type="RefSeq" id="XP_009023948.1">
    <property type="nucleotide sequence ID" value="XM_009025700.1"/>
</dbReference>
<reference evidence="3" key="1">
    <citation type="submission" date="2012-12" db="EMBL/GenBank/DDBJ databases">
        <authorList>
            <person name="Hellsten U."/>
            <person name="Grimwood J."/>
            <person name="Chapman J.A."/>
            <person name="Shapiro H."/>
            <person name="Aerts A."/>
            <person name="Otillar R.P."/>
            <person name="Terry A.Y."/>
            <person name="Boore J.L."/>
            <person name="Simakov O."/>
            <person name="Marletaz F."/>
            <person name="Cho S.-J."/>
            <person name="Edsinger-Gonzales E."/>
            <person name="Havlak P."/>
            <person name="Kuo D.-H."/>
            <person name="Larsson T."/>
            <person name="Lv J."/>
            <person name="Arendt D."/>
            <person name="Savage R."/>
            <person name="Osoegawa K."/>
            <person name="de Jong P."/>
            <person name="Lindberg D.R."/>
            <person name="Seaver E.C."/>
            <person name="Weisblat D.A."/>
            <person name="Putnam N.H."/>
            <person name="Grigoriev I.V."/>
            <person name="Rokhsar D.S."/>
        </authorList>
    </citation>
    <scope>NUCLEOTIDE SEQUENCE</scope>
</reference>
<reference evidence="2" key="3">
    <citation type="submission" date="2015-06" db="UniProtKB">
        <authorList>
            <consortium name="EnsemblMetazoa"/>
        </authorList>
    </citation>
    <scope>IDENTIFICATION</scope>
</reference>
<dbReference type="Proteomes" id="UP000015101">
    <property type="component" value="Unassembled WGS sequence"/>
</dbReference>
<dbReference type="CTD" id="20206287"/>
<dbReference type="PANTHER" id="PTHR10725">
    <property type="entry name" value="THAP DOMAIN-CONTAINING PROTEIN 9"/>
    <property type="match status" value="1"/>
</dbReference>
<evidence type="ECO:0000313" key="3">
    <source>
        <dbReference type="Proteomes" id="UP000015101"/>
    </source>
</evidence>